<name>A0A0P4QZD0_9ACTN</name>
<keyword evidence="2" id="KW-1185">Reference proteome</keyword>
<evidence type="ECO:0000313" key="2">
    <source>
        <dbReference type="Proteomes" id="UP000048965"/>
    </source>
</evidence>
<sequence>MQHRSRTRTATNSFQARSLSGHAILAQLAAGFRTISLAWADGGYANSVDSALLSWARDALDIVVEIVKRTDDVRASRSCPAAGWWSEVSAGWSETVGWPATTNG</sequence>
<dbReference type="AlphaFoldDB" id="A0A0P4QZD0"/>
<reference evidence="2" key="1">
    <citation type="submission" date="2014-09" db="EMBL/GenBank/DDBJ databases">
        <title>Whole genome shotgun sequence of Streptomyces sp. NBRC 110027.</title>
        <authorList>
            <person name="Komaki H."/>
            <person name="Ichikawa N."/>
            <person name="Katano-Makiyama Y."/>
            <person name="Hosoyama A."/>
            <person name="Hashimoto M."/>
            <person name="Uohara A."/>
            <person name="Kitahashi Y."/>
            <person name="Ohji S."/>
            <person name="Kimura A."/>
            <person name="Yamazoe A."/>
            <person name="Igarashi Y."/>
            <person name="Fujita N."/>
        </authorList>
    </citation>
    <scope>NUCLEOTIDE SEQUENCE [LARGE SCALE GENOMIC DNA]</scope>
    <source>
        <strain evidence="2">NBRC 110027</strain>
    </source>
</reference>
<gene>
    <name evidence="1" type="ORF">TPA0598_01_01370</name>
</gene>
<dbReference type="EMBL" id="BBNO01000001">
    <property type="protein sequence ID" value="GAO05768.1"/>
    <property type="molecule type" value="Genomic_DNA"/>
</dbReference>
<organism evidence="1 2">
    <name type="scientific">Streptomyces lydicamycinicus</name>
    <dbReference type="NCBI Taxonomy" id="1546107"/>
    <lineage>
        <taxon>Bacteria</taxon>
        <taxon>Bacillati</taxon>
        <taxon>Actinomycetota</taxon>
        <taxon>Actinomycetes</taxon>
        <taxon>Kitasatosporales</taxon>
        <taxon>Streptomycetaceae</taxon>
        <taxon>Streptomyces</taxon>
    </lineage>
</organism>
<comment type="caution">
    <text evidence="1">The sequence shown here is derived from an EMBL/GenBank/DDBJ whole genome shotgun (WGS) entry which is preliminary data.</text>
</comment>
<protein>
    <submittedName>
        <fullName evidence="1">Putative transposase</fullName>
    </submittedName>
</protein>
<accession>A0A0P4QZD0</accession>
<proteinExistence type="predicted"/>
<reference evidence="1 2" key="2">
    <citation type="journal article" date="2015" name="Stand. Genomic Sci.">
        <title>Draft genome sequence of marine-derived Streptomyces sp. TP-A0598, a producer of anti-MRSA antibiotic lydicamycins.</title>
        <authorList>
            <person name="Komaki H."/>
            <person name="Ichikawa N."/>
            <person name="Hosoyama A."/>
            <person name="Fujita N."/>
            <person name="Igarashi Y."/>
        </authorList>
    </citation>
    <scope>NUCLEOTIDE SEQUENCE [LARGE SCALE GENOMIC DNA]</scope>
    <source>
        <strain evidence="1 2">NBRC 110027</strain>
    </source>
</reference>
<dbReference type="Proteomes" id="UP000048965">
    <property type="component" value="Unassembled WGS sequence"/>
</dbReference>
<evidence type="ECO:0000313" key="1">
    <source>
        <dbReference type="EMBL" id="GAO05768.1"/>
    </source>
</evidence>